<dbReference type="Proteomes" id="UP000317650">
    <property type="component" value="Chromosome 8"/>
</dbReference>
<gene>
    <name evidence="1" type="ORF">C4D60_Mb08t15600</name>
</gene>
<dbReference type="AlphaFoldDB" id="A0A4S8K417"/>
<evidence type="ECO:0000313" key="2">
    <source>
        <dbReference type="Proteomes" id="UP000317650"/>
    </source>
</evidence>
<accession>A0A4S8K417</accession>
<dbReference type="EMBL" id="PYDT01000002">
    <property type="protein sequence ID" value="THU69551.1"/>
    <property type="molecule type" value="Genomic_DNA"/>
</dbReference>
<comment type="caution">
    <text evidence="1">The sequence shown here is derived from an EMBL/GenBank/DDBJ whole genome shotgun (WGS) entry which is preliminary data.</text>
</comment>
<reference evidence="1 2" key="1">
    <citation type="journal article" date="2019" name="Nat. Plants">
        <title>Genome sequencing of Musa balbisiana reveals subgenome evolution and function divergence in polyploid bananas.</title>
        <authorList>
            <person name="Yao X."/>
        </authorList>
    </citation>
    <scope>NUCLEOTIDE SEQUENCE [LARGE SCALE GENOMIC DNA]</scope>
    <source>
        <strain evidence="2">cv. DH-PKW</strain>
        <tissue evidence="1">Leaves</tissue>
    </source>
</reference>
<name>A0A4S8K417_MUSBA</name>
<protein>
    <submittedName>
        <fullName evidence="1">Uncharacterized protein</fullName>
    </submittedName>
</protein>
<keyword evidence="2" id="KW-1185">Reference proteome</keyword>
<proteinExistence type="predicted"/>
<organism evidence="1 2">
    <name type="scientific">Musa balbisiana</name>
    <name type="common">Banana</name>
    <dbReference type="NCBI Taxonomy" id="52838"/>
    <lineage>
        <taxon>Eukaryota</taxon>
        <taxon>Viridiplantae</taxon>
        <taxon>Streptophyta</taxon>
        <taxon>Embryophyta</taxon>
        <taxon>Tracheophyta</taxon>
        <taxon>Spermatophyta</taxon>
        <taxon>Magnoliopsida</taxon>
        <taxon>Liliopsida</taxon>
        <taxon>Zingiberales</taxon>
        <taxon>Musaceae</taxon>
        <taxon>Musa</taxon>
    </lineage>
</organism>
<evidence type="ECO:0000313" key="1">
    <source>
        <dbReference type="EMBL" id="THU69551.1"/>
    </source>
</evidence>
<sequence length="236" mass="26728">MAATEAVCLRAVDRRMGTVMPTYGCCMHCVRMSSYEEGIVVLKNWRERLQGTSSGCCQWPCPMYIMNMVWDALDGWLDLVVIVADEIARSLQDQQCRHTMKPLYSSHPPPPKFSISRENGGVFIGPIGFKNGAKKSHPRFPRYWRYHCLTPDTRWYHRLIELGDRALAGGVFIGLNGFKNGVKKCLISNFQGTSGTTTITWRYHCLTLDTGRYYRAVRAVPPLDRARRPSSGDTTA</sequence>